<accession>A0A7T0G1I5</accession>
<feature type="compositionally biased region" description="Polar residues" evidence="1">
    <location>
        <begin position="75"/>
        <end position="95"/>
    </location>
</feature>
<dbReference type="EMBL" id="CP048685">
    <property type="protein sequence ID" value="QPJ63620.1"/>
    <property type="molecule type" value="Genomic_DNA"/>
</dbReference>
<organism evidence="2 3">
    <name type="scientific">Candidatus Nitronauta litoralis</name>
    <dbReference type="NCBI Taxonomy" id="2705533"/>
    <lineage>
        <taxon>Bacteria</taxon>
        <taxon>Pseudomonadati</taxon>
        <taxon>Nitrospinota/Tectimicrobiota group</taxon>
        <taxon>Nitrospinota</taxon>
        <taxon>Nitrospinia</taxon>
        <taxon>Nitrospinales</taxon>
        <taxon>Nitrospinaceae</taxon>
        <taxon>Candidatus Nitronauta</taxon>
    </lineage>
</organism>
<evidence type="ECO:0000313" key="2">
    <source>
        <dbReference type="EMBL" id="QPJ63620.1"/>
    </source>
</evidence>
<name>A0A7T0G1I5_9BACT</name>
<feature type="compositionally biased region" description="Basic residues" evidence="1">
    <location>
        <begin position="97"/>
        <end position="106"/>
    </location>
</feature>
<dbReference type="PROSITE" id="PS51257">
    <property type="entry name" value="PROKAR_LIPOPROTEIN"/>
    <property type="match status" value="1"/>
</dbReference>
<feature type="compositionally biased region" description="Low complexity" evidence="1">
    <location>
        <begin position="131"/>
        <end position="144"/>
    </location>
</feature>
<protein>
    <submittedName>
        <fullName evidence="2">Uncharacterized protein</fullName>
    </submittedName>
</protein>
<dbReference type="KEGG" id="nli:G3M70_17780"/>
<reference evidence="2 3" key="1">
    <citation type="submission" date="2020-02" db="EMBL/GenBank/DDBJ databases">
        <title>Genomic and physiological characterization of two novel Nitrospinaceae genera.</title>
        <authorList>
            <person name="Mueller A.J."/>
            <person name="Jung M.-Y."/>
            <person name="Strachan C.R."/>
            <person name="Herbold C.W."/>
            <person name="Kirkegaard R.H."/>
            <person name="Daims H."/>
        </authorList>
    </citation>
    <scope>NUCLEOTIDE SEQUENCE [LARGE SCALE GENOMIC DNA]</scope>
    <source>
        <strain evidence="2">EB</strain>
    </source>
</reference>
<dbReference type="Proteomes" id="UP000594688">
    <property type="component" value="Chromosome"/>
</dbReference>
<gene>
    <name evidence="2" type="ORF">G3M70_17780</name>
</gene>
<evidence type="ECO:0000313" key="3">
    <source>
        <dbReference type="Proteomes" id="UP000594688"/>
    </source>
</evidence>
<evidence type="ECO:0000256" key="1">
    <source>
        <dbReference type="SAM" id="MobiDB-lite"/>
    </source>
</evidence>
<proteinExistence type="predicted"/>
<dbReference type="AlphaFoldDB" id="A0A7T0G1I5"/>
<feature type="compositionally biased region" description="Low complexity" evidence="1">
    <location>
        <begin position="26"/>
        <end position="56"/>
    </location>
</feature>
<feature type="region of interest" description="Disordered" evidence="1">
    <location>
        <begin position="26"/>
        <end position="150"/>
    </location>
</feature>
<sequence length="188" mass="20230">MNNKKLSSGFWNVFSFTAIVIILTGTSGCSSGSSKSTRMESSPPRASSEPATTTPPVLSNPVKPKVQKTPPSPSPSRATGTPQVSSKSSETMDSATRQKRSYKRKKAPTEKQGDSLDALLGTTPTMTAQESSSGSSIRGLSPVSESYGKDHKISDDILDSVRKMERFEISDEEIRRFQKAGKLNRSAP</sequence>